<dbReference type="Proteomes" id="UP000838756">
    <property type="component" value="Unassembled WGS sequence"/>
</dbReference>
<keyword evidence="2" id="KW-0732">Signal</keyword>
<comment type="caution">
    <text evidence="5">The sequence shown here is derived from an EMBL/GenBank/DDBJ whole genome shotgun (WGS) entry which is preliminary data.</text>
</comment>
<evidence type="ECO:0000256" key="3">
    <source>
        <dbReference type="ARBA" id="ARBA00023180"/>
    </source>
</evidence>
<dbReference type="PROSITE" id="PS00941">
    <property type="entry name" value="CARBOXYLESTERASE_B_2"/>
    <property type="match status" value="1"/>
</dbReference>
<dbReference type="InterPro" id="IPR051093">
    <property type="entry name" value="Neuroligin/BSAL"/>
</dbReference>
<dbReference type="InterPro" id="IPR029058">
    <property type="entry name" value="AB_hydrolase_fold"/>
</dbReference>
<dbReference type="InterPro" id="IPR019819">
    <property type="entry name" value="Carboxylesterase_B_CS"/>
</dbReference>
<evidence type="ECO:0000313" key="6">
    <source>
        <dbReference type="Proteomes" id="UP000838756"/>
    </source>
</evidence>
<name>A0A8S4RCB6_9NEOP</name>
<dbReference type="AlphaFoldDB" id="A0A8S4RCB6"/>
<keyword evidence="6" id="KW-1185">Reference proteome</keyword>
<comment type="similarity">
    <text evidence="1">Belongs to the type-B carboxylesterase/lipase family.</text>
</comment>
<evidence type="ECO:0000256" key="2">
    <source>
        <dbReference type="ARBA" id="ARBA00022729"/>
    </source>
</evidence>
<dbReference type="Pfam" id="PF00135">
    <property type="entry name" value="COesterase"/>
    <property type="match status" value="1"/>
</dbReference>
<dbReference type="SUPFAM" id="SSF53474">
    <property type="entry name" value="alpha/beta-Hydrolases"/>
    <property type="match status" value="1"/>
</dbReference>
<evidence type="ECO:0000259" key="4">
    <source>
        <dbReference type="Pfam" id="PF00135"/>
    </source>
</evidence>
<dbReference type="EMBL" id="CAKXAJ010024942">
    <property type="protein sequence ID" value="CAH2233154.1"/>
    <property type="molecule type" value="Genomic_DNA"/>
</dbReference>
<dbReference type="PANTHER" id="PTHR43903">
    <property type="entry name" value="NEUROLIGIN"/>
    <property type="match status" value="1"/>
</dbReference>
<evidence type="ECO:0000313" key="5">
    <source>
        <dbReference type="EMBL" id="CAH2233154.1"/>
    </source>
</evidence>
<evidence type="ECO:0000256" key="1">
    <source>
        <dbReference type="ARBA" id="ARBA00005964"/>
    </source>
</evidence>
<feature type="domain" description="Carboxylesterase type B" evidence="4">
    <location>
        <begin position="111"/>
        <end position="361"/>
    </location>
</feature>
<dbReference type="OrthoDB" id="3200163at2759"/>
<accession>A0A8S4RCB6</accession>
<keyword evidence="3" id="KW-0325">Glycoprotein</keyword>
<gene>
    <name evidence="5" type="primary">jg17781</name>
    <name evidence="5" type="ORF">PAEG_LOCUS11281</name>
</gene>
<dbReference type="Gene3D" id="3.40.50.1820">
    <property type="entry name" value="alpha/beta hydrolase"/>
    <property type="match status" value="2"/>
</dbReference>
<dbReference type="InterPro" id="IPR002018">
    <property type="entry name" value="CarbesteraseB"/>
</dbReference>
<protein>
    <submittedName>
        <fullName evidence="5">Jg17781 protein</fullName>
    </submittedName>
</protein>
<organism evidence="5 6">
    <name type="scientific">Pararge aegeria aegeria</name>
    <dbReference type="NCBI Taxonomy" id="348720"/>
    <lineage>
        <taxon>Eukaryota</taxon>
        <taxon>Metazoa</taxon>
        <taxon>Ecdysozoa</taxon>
        <taxon>Arthropoda</taxon>
        <taxon>Hexapoda</taxon>
        <taxon>Insecta</taxon>
        <taxon>Pterygota</taxon>
        <taxon>Neoptera</taxon>
        <taxon>Endopterygota</taxon>
        <taxon>Lepidoptera</taxon>
        <taxon>Glossata</taxon>
        <taxon>Ditrysia</taxon>
        <taxon>Papilionoidea</taxon>
        <taxon>Nymphalidae</taxon>
        <taxon>Satyrinae</taxon>
        <taxon>Satyrini</taxon>
        <taxon>Parargina</taxon>
        <taxon>Pararge</taxon>
    </lineage>
</organism>
<sequence length="362" mass="39260">MPLGMYNELKATIPLLANQSEDCLYLNIYVPGSGARGVEAPYAVAVWVAAAHEWGSGNALDGAVLAARAHLLVVTLNYRIGLLGYLTAGATDEVSLAGSAAALDVSAALALVSCIRSRPLGALLGVDPPRARFLAGWAPSVPRARDAPGQAPSRALHASEVFLEVTLAVVVTTTESYQFFSEEDVRHGFEEEHRSRILRTYVRNVYRYHRNEIFAAVRNEYTDWEKPIQHPINIRDATLEALSDAAGAAPALRLAQIHARRGARTFFAHFAHQSKEADYPQRLGSVSGETLCYFLGLPLVGGLPLSPRNYSRNDVAVSEATVALLAAFAKTGDPTPKGEERHEGVTWPPYDLNTQQYLSIGE</sequence>
<proteinExistence type="inferred from homology"/>
<reference evidence="5" key="1">
    <citation type="submission" date="2022-03" db="EMBL/GenBank/DDBJ databases">
        <authorList>
            <person name="Lindestad O."/>
        </authorList>
    </citation>
    <scope>NUCLEOTIDE SEQUENCE</scope>
</reference>